<organism evidence="1 2">
    <name type="scientific">Caballeronia terrestris</name>
    <dbReference type="NCBI Taxonomy" id="1226301"/>
    <lineage>
        <taxon>Bacteria</taxon>
        <taxon>Pseudomonadati</taxon>
        <taxon>Pseudomonadota</taxon>
        <taxon>Betaproteobacteria</taxon>
        <taxon>Burkholderiales</taxon>
        <taxon>Burkholderiaceae</taxon>
        <taxon>Caballeronia</taxon>
    </lineage>
</organism>
<dbReference type="InterPro" id="IPR004027">
    <property type="entry name" value="SEC_C_motif"/>
</dbReference>
<evidence type="ECO:0000313" key="2">
    <source>
        <dbReference type="Proteomes" id="UP000054925"/>
    </source>
</evidence>
<name>A0A158KVJ5_9BURK</name>
<dbReference type="PANTHER" id="PTHR33747">
    <property type="entry name" value="UPF0225 PROTEIN SCO1677"/>
    <property type="match status" value="1"/>
</dbReference>
<dbReference type="Pfam" id="PF03695">
    <property type="entry name" value="UPF0149"/>
    <property type="match status" value="1"/>
</dbReference>
<dbReference type="SUPFAM" id="SSF101327">
    <property type="entry name" value="YgfB-like"/>
    <property type="match status" value="1"/>
</dbReference>
<dbReference type="RefSeq" id="WP_087660402.1">
    <property type="nucleotide sequence ID" value="NZ_FCOL02000155.1"/>
</dbReference>
<dbReference type="NCBIfam" id="TIGR02292">
    <property type="entry name" value="ygfB_yecA"/>
    <property type="match status" value="1"/>
</dbReference>
<keyword evidence="2" id="KW-1185">Reference proteome</keyword>
<accession>A0A158KVJ5</accession>
<dbReference type="Proteomes" id="UP000054925">
    <property type="component" value="Unassembled WGS sequence"/>
</dbReference>
<dbReference type="Pfam" id="PF02810">
    <property type="entry name" value="SEC-C"/>
    <property type="match status" value="1"/>
</dbReference>
<dbReference type="NCBIfam" id="NF007704">
    <property type="entry name" value="PRK10396.1"/>
    <property type="match status" value="1"/>
</dbReference>
<dbReference type="InterPro" id="IPR011978">
    <property type="entry name" value="YgfB-like"/>
</dbReference>
<dbReference type="PANTHER" id="PTHR33747:SF1">
    <property type="entry name" value="ADENYLATE CYCLASE-ASSOCIATED CAP C-TERMINAL DOMAIN-CONTAINING PROTEIN"/>
    <property type="match status" value="1"/>
</dbReference>
<dbReference type="InterPro" id="IPR036255">
    <property type="entry name" value="YgfB-like_sf"/>
</dbReference>
<sequence>MLAPLSDDEMDELDQFLMSDATSDETMMLDMLDGYLTAVVIGPRNLQPSEWLPGVWGPEVEDAPQFDTTEQAQHILDLILRHYNGIIWILQGDADAFEPLFDTVTYPDDPREYIEAEPWAHGFMQGVALCQQDWQPLFDETQGRELLRPLHLLGAEEVISEEEALTRWPDQREKLAKQIPMNISAIYRYWLPYREAVHERDLGTTIRRVAPKVGRNDPCPCGSGKKFKRCCGAAATLH</sequence>
<dbReference type="OrthoDB" id="570299at2"/>
<gene>
    <name evidence="1" type="ORF">AWB67_06876</name>
</gene>
<protein>
    <submittedName>
        <fullName evidence="1">YecA family protein</fullName>
    </submittedName>
</protein>
<comment type="caution">
    <text evidence="1">The sequence shown here is derived from an EMBL/GenBank/DDBJ whole genome shotgun (WGS) entry which is preliminary data.</text>
</comment>
<dbReference type="AlphaFoldDB" id="A0A158KVJ5"/>
<reference evidence="1" key="1">
    <citation type="submission" date="2016-01" db="EMBL/GenBank/DDBJ databases">
        <authorList>
            <person name="Peeters C."/>
        </authorList>
    </citation>
    <scope>NUCLEOTIDE SEQUENCE [LARGE SCALE GENOMIC DNA]</scope>
    <source>
        <strain evidence="1">LMG 22937</strain>
    </source>
</reference>
<proteinExistence type="predicted"/>
<dbReference type="SUPFAM" id="SSF103642">
    <property type="entry name" value="Sec-C motif"/>
    <property type="match status" value="1"/>
</dbReference>
<evidence type="ECO:0000313" key="1">
    <source>
        <dbReference type="EMBL" id="SAL85186.1"/>
    </source>
</evidence>
<dbReference type="EMBL" id="FCOL02000155">
    <property type="protein sequence ID" value="SAL85186.1"/>
    <property type="molecule type" value="Genomic_DNA"/>
</dbReference>
<dbReference type="Gene3D" id="3.10.450.50">
    <property type="match status" value="1"/>
</dbReference>